<keyword evidence="2" id="KW-1185">Reference proteome</keyword>
<sequence length="99" mass="11716">MGFLQCWRRFRHWPQVSSIDVHTFRLLHPPSSPVNAGVGPNFRDSHGRTAIFLYLCICQWEPREPDWYSAEKLRGFQRKWLMATNPVEEVAIFRLESTL</sequence>
<comment type="caution">
    <text evidence="1">The sequence shown here is derived from an EMBL/GenBank/DDBJ whole genome shotgun (WGS) entry which is preliminary data.</text>
</comment>
<dbReference type="Proteomes" id="UP001157418">
    <property type="component" value="Unassembled WGS sequence"/>
</dbReference>
<accession>A0AAU9MCU3</accession>
<organism evidence="1 2">
    <name type="scientific">Lactuca virosa</name>
    <dbReference type="NCBI Taxonomy" id="75947"/>
    <lineage>
        <taxon>Eukaryota</taxon>
        <taxon>Viridiplantae</taxon>
        <taxon>Streptophyta</taxon>
        <taxon>Embryophyta</taxon>
        <taxon>Tracheophyta</taxon>
        <taxon>Spermatophyta</taxon>
        <taxon>Magnoliopsida</taxon>
        <taxon>eudicotyledons</taxon>
        <taxon>Gunneridae</taxon>
        <taxon>Pentapetalae</taxon>
        <taxon>asterids</taxon>
        <taxon>campanulids</taxon>
        <taxon>Asterales</taxon>
        <taxon>Asteraceae</taxon>
        <taxon>Cichorioideae</taxon>
        <taxon>Cichorieae</taxon>
        <taxon>Lactucinae</taxon>
        <taxon>Lactuca</taxon>
    </lineage>
</organism>
<dbReference type="AlphaFoldDB" id="A0AAU9MCU3"/>
<name>A0AAU9MCU3_9ASTR</name>
<dbReference type="EMBL" id="CAKMRJ010001668">
    <property type="protein sequence ID" value="CAH1424497.1"/>
    <property type="molecule type" value="Genomic_DNA"/>
</dbReference>
<evidence type="ECO:0000313" key="1">
    <source>
        <dbReference type="EMBL" id="CAH1424497.1"/>
    </source>
</evidence>
<reference evidence="1 2" key="1">
    <citation type="submission" date="2022-01" db="EMBL/GenBank/DDBJ databases">
        <authorList>
            <person name="Xiong W."/>
            <person name="Schranz E."/>
        </authorList>
    </citation>
    <scope>NUCLEOTIDE SEQUENCE [LARGE SCALE GENOMIC DNA]</scope>
</reference>
<gene>
    <name evidence="1" type="ORF">LVIROSA_LOCUS11697</name>
</gene>
<proteinExistence type="predicted"/>
<protein>
    <submittedName>
        <fullName evidence="1">Uncharacterized protein</fullName>
    </submittedName>
</protein>
<evidence type="ECO:0000313" key="2">
    <source>
        <dbReference type="Proteomes" id="UP001157418"/>
    </source>
</evidence>